<dbReference type="EMBL" id="JAMKFB020000016">
    <property type="protein sequence ID" value="KAL0172538.1"/>
    <property type="molecule type" value="Genomic_DNA"/>
</dbReference>
<name>A0ABD0PEQ0_CIRMR</name>
<evidence type="ECO:0000313" key="1">
    <source>
        <dbReference type="EMBL" id="KAL0172538.1"/>
    </source>
</evidence>
<protein>
    <submittedName>
        <fullName evidence="1">Uncharacterized protein</fullName>
    </submittedName>
</protein>
<gene>
    <name evidence="1" type="ORF">M9458_032849</name>
</gene>
<dbReference type="Proteomes" id="UP001529510">
    <property type="component" value="Unassembled WGS sequence"/>
</dbReference>
<dbReference type="AlphaFoldDB" id="A0ABD0PEQ0"/>
<feature type="non-terminal residue" evidence="1">
    <location>
        <position position="51"/>
    </location>
</feature>
<proteinExistence type="predicted"/>
<comment type="caution">
    <text evidence="1">The sequence shown here is derived from an EMBL/GenBank/DDBJ whole genome shotgun (WGS) entry which is preliminary data.</text>
</comment>
<organism evidence="1 2">
    <name type="scientific">Cirrhinus mrigala</name>
    <name type="common">Mrigala</name>
    <dbReference type="NCBI Taxonomy" id="683832"/>
    <lineage>
        <taxon>Eukaryota</taxon>
        <taxon>Metazoa</taxon>
        <taxon>Chordata</taxon>
        <taxon>Craniata</taxon>
        <taxon>Vertebrata</taxon>
        <taxon>Euteleostomi</taxon>
        <taxon>Actinopterygii</taxon>
        <taxon>Neopterygii</taxon>
        <taxon>Teleostei</taxon>
        <taxon>Ostariophysi</taxon>
        <taxon>Cypriniformes</taxon>
        <taxon>Cyprinidae</taxon>
        <taxon>Labeoninae</taxon>
        <taxon>Labeonini</taxon>
        <taxon>Cirrhinus</taxon>
    </lineage>
</organism>
<evidence type="ECO:0000313" key="2">
    <source>
        <dbReference type="Proteomes" id="UP001529510"/>
    </source>
</evidence>
<sequence>SLPAPSEFTNINEQSLHFSPLLLMTQEKLLIMLRDKLEDFCKEELKKDLRQ</sequence>
<keyword evidence="2" id="KW-1185">Reference proteome</keyword>
<reference evidence="1 2" key="1">
    <citation type="submission" date="2024-05" db="EMBL/GenBank/DDBJ databases">
        <title>Genome sequencing and assembly of Indian major carp, Cirrhinus mrigala (Hamilton, 1822).</title>
        <authorList>
            <person name="Mohindra V."/>
            <person name="Chowdhury L.M."/>
            <person name="Lal K."/>
            <person name="Jena J.K."/>
        </authorList>
    </citation>
    <scope>NUCLEOTIDE SEQUENCE [LARGE SCALE GENOMIC DNA]</scope>
    <source>
        <strain evidence="1">CM1030</strain>
        <tissue evidence="1">Blood</tissue>
    </source>
</reference>
<feature type="non-terminal residue" evidence="1">
    <location>
        <position position="1"/>
    </location>
</feature>
<accession>A0ABD0PEQ0</accession>